<evidence type="ECO:0000313" key="9">
    <source>
        <dbReference type="EMBL" id="GLJ75640.1"/>
    </source>
</evidence>
<keyword evidence="4 8" id="KW-0812">Transmembrane</keyword>
<dbReference type="PANTHER" id="PTHR31806:SF1">
    <property type="entry name" value="PURINE-CYTOSINE PERMEASE FCY2-RELATED"/>
    <property type="match status" value="1"/>
</dbReference>
<evidence type="ECO:0000256" key="4">
    <source>
        <dbReference type="ARBA" id="ARBA00022692"/>
    </source>
</evidence>
<comment type="similarity">
    <text evidence="2">Belongs to the purine-cytosine permease (2.A.39) family.</text>
</comment>
<comment type="subcellular location">
    <subcellularLocation>
        <location evidence="1">Membrane</location>
        <topology evidence="1">Multi-pass membrane protein</topology>
    </subcellularLocation>
</comment>
<evidence type="ECO:0000256" key="2">
    <source>
        <dbReference type="ARBA" id="ARBA00008974"/>
    </source>
</evidence>
<dbReference type="Gene3D" id="1.10.4160.10">
    <property type="entry name" value="Hydantoin permease"/>
    <property type="match status" value="1"/>
</dbReference>
<feature type="transmembrane region" description="Helical" evidence="8">
    <location>
        <begin position="408"/>
        <end position="430"/>
    </location>
</feature>
<feature type="transmembrane region" description="Helical" evidence="8">
    <location>
        <begin position="491"/>
        <end position="511"/>
    </location>
</feature>
<dbReference type="InterPro" id="IPR001248">
    <property type="entry name" value="Pur-cyt_permease"/>
</dbReference>
<feature type="transmembrane region" description="Helical" evidence="8">
    <location>
        <begin position="582"/>
        <end position="602"/>
    </location>
</feature>
<keyword evidence="5 8" id="KW-1133">Transmembrane helix</keyword>
<dbReference type="Pfam" id="PF02133">
    <property type="entry name" value="Transp_cyt_pur"/>
    <property type="match status" value="1"/>
</dbReference>
<dbReference type="InterPro" id="IPR026030">
    <property type="entry name" value="Pur-cyt_permease_Fcy2/21/22"/>
</dbReference>
<dbReference type="AlphaFoldDB" id="A0A9W6H8N4"/>
<evidence type="ECO:0000256" key="7">
    <source>
        <dbReference type="SAM" id="MobiDB-lite"/>
    </source>
</evidence>
<feature type="compositionally biased region" description="Low complexity" evidence="7">
    <location>
        <begin position="161"/>
        <end position="173"/>
    </location>
</feature>
<evidence type="ECO:0000256" key="1">
    <source>
        <dbReference type="ARBA" id="ARBA00004141"/>
    </source>
</evidence>
<feature type="compositionally biased region" description="Basic residues" evidence="7">
    <location>
        <begin position="17"/>
        <end position="31"/>
    </location>
</feature>
<evidence type="ECO:0008006" key="11">
    <source>
        <dbReference type="Google" id="ProtNLM"/>
    </source>
</evidence>
<evidence type="ECO:0000256" key="3">
    <source>
        <dbReference type="ARBA" id="ARBA00022448"/>
    </source>
</evidence>
<evidence type="ECO:0000256" key="8">
    <source>
        <dbReference type="SAM" id="Phobius"/>
    </source>
</evidence>
<sequence length="858" mass="89412">MDSDEVANDPSVVSVPGRRRATYTPPVRRRAPGSDPDPEPVSEDAESAAEPESVAESATELEPVAASAPQAIHDDDELARALEEQVSRMTSAVPIIAGPTVVGTDGIADAALLTDDQVAALVDEDLNAHDTLAAITHLENVLAARATTAIPIQSPAPPPAEVAAAPEAVADAAPEPEPEPESEPEPEPEPEPDAAPHGEEDDDAAWADGTPTELISFDDLDLRRRDDGPEPTFSAWIAPAAAAESPPEPPPPPAADIPTPADIPAVDTSTPEPRQRVEPLGYVPPETAPADSQPVPFVPLEPLPVDHPDAPSVDSVPLPIVEADQLAGHAVAAGLARDEIDDDLEDDADDVRLPTGSLSAPLASPRVSTDERLLFDAEPEAAPLFVVEESGVEPTPVDRRVGHASRLFWLWFAATSSLISVGVGATLFELGLSLRQILVATLVGVALSFLPLGLGTLAGKWSGQPTMVVSRATFGLRGNVVPAALAVLTRLFWGAVLLWLIGDAAGSLAVAQGWSSNAVVPTTIALVVAVLIALAVAYFGYSLVARVQLVLTIASAVLIVTMIAITARSVDLTATLAVPDAAWLRVVTGAVIVFSFIGLAWANSSAEVARYQRPGSSGGGGMLWATFGAALPPLVLISYGGMLAASDSAFAQQLAVNPIVAFSELGLPWWYPIPLLLSVTLSLLSALVLNIYSGGFTLLAIGLRLPRATNTIVITAGITVAGVLLTLTALDLSSIVQSVPITLAVPVAAWAGLFAAEMMVRVRRLHQPSLVTRGGIYPDWRWGNLAMLVVATIVGLGLIRSNVPWLEWEGYLWRAFGVDPASPLALSELGVIVALAIGALTPLVAGIPAVRRQERAIG</sequence>
<feature type="compositionally biased region" description="Acidic residues" evidence="7">
    <location>
        <begin position="174"/>
        <end position="192"/>
    </location>
</feature>
<accession>A0A9W6H8N4</accession>
<feature type="region of interest" description="Disordered" evidence="7">
    <location>
        <begin position="153"/>
        <end position="293"/>
    </location>
</feature>
<keyword evidence="10" id="KW-1185">Reference proteome</keyword>
<proteinExistence type="inferred from homology"/>
<comment type="caution">
    <text evidence="9">The sequence shown here is derived from an EMBL/GenBank/DDBJ whole genome shotgun (WGS) entry which is preliminary data.</text>
</comment>
<protein>
    <recommendedName>
        <fullName evidence="11">Cytosine permease</fullName>
    </recommendedName>
</protein>
<dbReference type="RefSeq" id="WP_271176323.1">
    <property type="nucleotide sequence ID" value="NZ_BAAAJO010000003.1"/>
</dbReference>
<keyword evidence="6 8" id="KW-0472">Membrane</keyword>
<dbReference type="EMBL" id="BSEN01000005">
    <property type="protein sequence ID" value="GLJ75640.1"/>
    <property type="molecule type" value="Genomic_DNA"/>
</dbReference>
<feature type="transmembrane region" description="Helical" evidence="8">
    <location>
        <begin position="622"/>
        <end position="642"/>
    </location>
</feature>
<feature type="transmembrane region" description="Helical" evidence="8">
    <location>
        <begin position="741"/>
        <end position="760"/>
    </location>
</feature>
<feature type="compositionally biased region" description="Acidic residues" evidence="7">
    <location>
        <begin position="36"/>
        <end position="49"/>
    </location>
</feature>
<feature type="transmembrane region" description="Helical" evidence="8">
    <location>
        <begin position="437"/>
        <end position="458"/>
    </location>
</feature>
<feature type="transmembrane region" description="Helical" evidence="8">
    <location>
        <begin position="829"/>
        <end position="850"/>
    </location>
</feature>
<evidence type="ECO:0000313" key="10">
    <source>
        <dbReference type="Proteomes" id="UP001142372"/>
    </source>
</evidence>
<evidence type="ECO:0000256" key="6">
    <source>
        <dbReference type="ARBA" id="ARBA00023136"/>
    </source>
</evidence>
<dbReference type="Proteomes" id="UP001142372">
    <property type="component" value="Unassembled WGS sequence"/>
</dbReference>
<feature type="compositionally biased region" description="Low complexity" evidence="7">
    <location>
        <begin position="231"/>
        <end position="245"/>
    </location>
</feature>
<reference evidence="9" key="1">
    <citation type="journal article" date="2014" name="Int. J. Syst. Evol. Microbiol.">
        <title>Complete genome sequence of Corynebacterium casei LMG S-19264T (=DSM 44701T), isolated from a smear-ripened cheese.</title>
        <authorList>
            <consortium name="US DOE Joint Genome Institute (JGI-PGF)"/>
            <person name="Walter F."/>
            <person name="Albersmeier A."/>
            <person name="Kalinowski J."/>
            <person name="Ruckert C."/>
        </authorList>
    </citation>
    <scope>NUCLEOTIDE SEQUENCE</scope>
    <source>
        <strain evidence="9">VKM Ac-1401</strain>
    </source>
</reference>
<feature type="transmembrane region" description="Helical" evidence="8">
    <location>
        <begin position="547"/>
        <end position="570"/>
    </location>
</feature>
<feature type="transmembrane region" description="Helical" evidence="8">
    <location>
        <begin position="781"/>
        <end position="799"/>
    </location>
</feature>
<feature type="compositionally biased region" description="Low complexity" evidence="7">
    <location>
        <begin position="256"/>
        <end position="265"/>
    </location>
</feature>
<feature type="region of interest" description="Disordered" evidence="7">
    <location>
        <begin position="1"/>
        <end position="72"/>
    </location>
</feature>
<keyword evidence="3" id="KW-0813">Transport</keyword>
<gene>
    <name evidence="9" type="ORF">GCM10017584_12140</name>
</gene>
<feature type="transmembrane region" description="Helical" evidence="8">
    <location>
        <begin position="708"/>
        <end position="729"/>
    </location>
</feature>
<dbReference type="PANTHER" id="PTHR31806">
    <property type="entry name" value="PURINE-CYTOSINE PERMEASE FCY2-RELATED"/>
    <property type="match status" value="1"/>
</dbReference>
<dbReference type="GO" id="GO:0005886">
    <property type="term" value="C:plasma membrane"/>
    <property type="evidence" value="ECO:0007669"/>
    <property type="project" value="TreeGrafter"/>
</dbReference>
<evidence type="ECO:0000256" key="5">
    <source>
        <dbReference type="ARBA" id="ARBA00022989"/>
    </source>
</evidence>
<name>A0A9W6H8N4_9MICO</name>
<organism evidence="9 10">
    <name type="scientific">Leifsonia poae</name>
    <dbReference type="NCBI Taxonomy" id="110933"/>
    <lineage>
        <taxon>Bacteria</taxon>
        <taxon>Bacillati</taxon>
        <taxon>Actinomycetota</taxon>
        <taxon>Actinomycetes</taxon>
        <taxon>Micrococcales</taxon>
        <taxon>Microbacteriaceae</taxon>
        <taxon>Leifsonia</taxon>
    </lineage>
</organism>
<reference evidence="9" key="2">
    <citation type="submission" date="2023-01" db="EMBL/GenBank/DDBJ databases">
        <authorList>
            <person name="Sun Q."/>
            <person name="Evtushenko L."/>
        </authorList>
    </citation>
    <scope>NUCLEOTIDE SEQUENCE</scope>
    <source>
        <strain evidence="9">VKM Ac-1401</strain>
    </source>
</reference>
<feature type="transmembrane region" description="Helical" evidence="8">
    <location>
        <begin position="677"/>
        <end position="701"/>
    </location>
</feature>
<feature type="compositionally biased region" description="Pro residues" evidence="7">
    <location>
        <begin position="246"/>
        <end position="255"/>
    </location>
</feature>
<feature type="transmembrane region" description="Helical" evidence="8">
    <location>
        <begin position="518"/>
        <end position="541"/>
    </location>
</feature>
<dbReference type="GO" id="GO:0022857">
    <property type="term" value="F:transmembrane transporter activity"/>
    <property type="evidence" value="ECO:0007669"/>
    <property type="project" value="InterPro"/>
</dbReference>